<protein>
    <submittedName>
        <fullName evidence="1">Uncharacterized protein</fullName>
    </submittedName>
</protein>
<accession>A0A7I8ISJ0</accession>
<dbReference type="AlphaFoldDB" id="A0A7I8ISJ0"/>
<keyword evidence="2" id="KW-1185">Reference proteome</keyword>
<evidence type="ECO:0000313" key="1">
    <source>
        <dbReference type="EMBL" id="CAA2620737.1"/>
    </source>
</evidence>
<gene>
    <name evidence="1" type="ORF">SI7747_05006906</name>
</gene>
<dbReference type="Proteomes" id="UP001189122">
    <property type="component" value="Unassembled WGS sequence"/>
</dbReference>
<name>A0A7I8ISJ0_SPIIN</name>
<dbReference type="EMBL" id="CACRZD030000005">
    <property type="protein sequence ID" value="CAA6660489.1"/>
    <property type="molecule type" value="Genomic_DNA"/>
</dbReference>
<dbReference type="EMBL" id="LR743592">
    <property type="protein sequence ID" value="CAA2620737.1"/>
    <property type="molecule type" value="Genomic_DNA"/>
</dbReference>
<proteinExistence type="predicted"/>
<organism evidence="1">
    <name type="scientific">Spirodela intermedia</name>
    <name type="common">Intermediate duckweed</name>
    <dbReference type="NCBI Taxonomy" id="51605"/>
    <lineage>
        <taxon>Eukaryota</taxon>
        <taxon>Viridiplantae</taxon>
        <taxon>Streptophyta</taxon>
        <taxon>Embryophyta</taxon>
        <taxon>Tracheophyta</taxon>
        <taxon>Spermatophyta</taxon>
        <taxon>Magnoliopsida</taxon>
        <taxon>Liliopsida</taxon>
        <taxon>Araceae</taxon>
        <taxon>Lemnoideae</taxon>
        <taxon>Spirodela</taxon>
    </lineage>
</organism>
<evidence type="ECO:0000313" key="2">
    <source>
        <dbReference type="Proteomes" id="UP001189122"/>
    </source>
</evidence>
<reference evidence="1 2" key="1">
    <citation type="submission" date="2019-12" db="EMBL/GenBank/DDBJ databases">
        <authorList>
            <person name="Scholz U."/>
            <person name="Mascher M."/>
            <person name="Fiebig A."/>
        </authorList>
    </citation>
    <scope>NUCLEOTIDE SEQUENCE</scope>
</reference>
<sequence length="75" mass="8664">MIYPAFEEKESMSSNWSLTAYNKEKVERIYHINVTFNTRIQIECKGYAWEANCALTIPTVDSAATFNKTTCDVKF</sequence>